<evidence type="ECO:0000256" key="1">
    <source>
        <dbReference type="ARBA" id="ARBA00001974"/>
    </source>
</evidence>
<name>A0A4R2N7X7_9PAST</name>
<comment type="similarity">
    <text evidence="3">Belongs to the UbiH/COQ6 family.</text>
</comment>
<dbReference type="GO" id="GO:0110142">
    <property type="term" value="C:ubiquinone biosynthesis complex"/>
    <property type="evidence" value="ECO:0007669"/>
    <property type="project" value="UniProtKB-ARBA"/>
</dbReference>
<organism evidence="10 11">
    <name type="scientific">Nicoletella semolina</name>
    <dbReference type="NCBI Taxonomy" id="271160"/>
    <lineage>
        <taxon>Bacteria</taxon>
        <taxon>Pseudomonadati</taxon>
        <taxon>Pseudomonadota</taxon>
        <taxon>Gammaproteobacteria</taxon>
        <taxon>Pasteurellales</taxon>
        <taxon>Pasteurellaceae</taxon>
        <taxon>Nicoletella</taxon>
    </lineage>
</organism>
<dbReference type="OrthoDB" id="9769565at2"/>
<keyword evidence="4" id="KW-0285">Flavoprotein</keyword>
<dbReference type="AlphaFoldDB" id="A0A4R2N7X7"/>
<dbReference type="GO" id="GO:0006744">
    <property type="term" value="P:ubiquinone biosynthetic process"/>
    <property type="evidence" value="ECO:0007669"/>
    <property type="project" value="UniProtKB-UniPathway"/>
</dbReference>
<accession>A0A4R2N7X7</accession>
<comment type="pathway">
    <text evidence="2">Cofactor biosynthesis; ubiquinone biosynthesis.</text>
</comment>
<dbReference type="GO" id="GO:0008682">
    <property type="term" value="F:3-demethoxyubiquinol 3-hydroxylase activity"/>
    <property type="evidence" value="ECO:0007669"/>
    <property type="project" value="TreeGrafter"/>
</dbReference>
<keyword evidence="6" id="KW-0560">Oxidoreductase</keyword>
<evidence type="ECO:0000256" key="4">
    <source>
        <dbReference type="ARBA" id="ARBA00022630"/>
    </source>
</evidence>
<dbReference type="GO" id="GO:0071949">
    <property type="term" value="F:FAD binding"/>
    <property type="evidence" value="ECO:0007669"/>
    <property type="project" value="InterPro"/>
</dbReference>
<dbReference type="InterPro" id="IPR036188">
    <property type="entry name" value="FAD/NAD-bd_sf"/>
</dbReference>
<evidence type="ECO:0000256" key="5">
    <source>
        <dbReference type="ARBA" id="ARBA00022827"/>
    </source>
</evidence>
<sequence>MKQQDVIIIGGGMVGGAAALGLTKLGLKVAIIEKSALPLFSAQKPYDVRISAISVSSVKLLQDLGAWEAIEAMRVCPYDGLETWEIEGFQTAFRAADIGLSELGFMVENNVIQQALWQQIQQYPNCQQAVGFEQISATRLDNQWQISLDGIPHFSAPLLLACDGATSVARRWANIGLTSWQYRQACLLATIETSLAQQSVTWQQFFPSGPRAFLPLNGHNGCVVWYDSPQKIAQLQALSSDKLTQEIERVFPQRLGKVKVVSHGSFPLTRQHAQRYFNQGVVLVGDAAHTINPLAGQGVNLGFKDVKMLLNLAEQAVNAGQNIADEALWKRYEQQRKPDNLRMQTAMDLFYKTFKTELLPVKMMRNLTLLVAERATFLKKQVLKYAIGL</sequence>
<dbReference type="Proteomes" id="UP000295537">
    <property type="component" value="Unassembled WGS sequence"/>
</dbReference>
<evidence type="ECO:0000313" key="10">
    <source>
        <dbReference type="EMBL" id="TCP17042.1"/>
    </source>
</evidence>
<evidence type="ECO:0000256" key="6">
    <source>
        <dbReference type="ARBA" id="ARBA00023002"/>
    </source>
</evidence>
<dbReference type="SUPFAM" id="SSF51905">
    <property type="entry name" value="FAD/NAD(P)-binding domain"/>
    <property type="match status" value="1"/>
</dbReference>
<dbReference type="InterPro" id="IPR002938">
    <property type="entry name" value="FAD-bd"/>
</dbReference>
<dbReference type="PANTHER" id="PTHR43876:SF10">
    <property type="entry name" value="3-DEMETHOXYUBIQUINOL 3-HYDROXYLASE"/>
    <property type="match status" value="1"/>
</dbReference>
<dbReference type="InterPro" id="IPR051205">
    <property type="entry name" value="UbiH/COQ6_monooxygenase"/>
</dbReference>
<evidence type="ECO:0000259" key="9">
    <source>
        <dbReference type="Pfam" id="PF01494"/>
    </source>
</evidence>
<dbReference type="EMBL" id="SLXJ01000008">
    <property type="protein sequence ID" value="TCP17042.1"/>
    <property type="molecule type" value="Genomic_DNA"/>
</dbReference>
<proteinExistence type="inferred from homology"/>
<protein>
    <submittedName>
        <fullName evidence="10">2-octaprenyl-3-methyl-6-methoxy-1,4-benzoquinol hydroxylase</fullName>
    </submittedName>
</protein>
<dbReference type="PANTHER" id="PTHR43876">
    <property type="entry name" value="UBIQUINONE BIOSYNTHESIS MONOOXYGENASE COQ6, MITOCHONDRIAL"/>
    <property type="match status" value="1"/>
</dbReference>
<dbReference type="UniPathway" id="UPA00232"/>
<comment type="cofactor">
    <cofactor evidence="1">
        <name>FAD</name>
        <dbReference type="ChEBI" id="CHEBI:57692"/>
    </cofactor>
</comment>
<dbReference type="PRINTS" id="PR00420">
    <property type="entry name" value="RNGMNOXGNASE"/>
</dbReference>
<comment type="subunit">
    <text evidence="8">Component of the Ubi complex metabolon, which regroups five ubiquinone biosynthesis proteins (UbiE, UbiF, UbiG, UbiH and UbiI) and two accessory factors (UbiK and the lipid-binding protein UbiJ).</text>
</comment>
<comment type="caution">
    <text evidence="10">The sequence shown here is derived from an EMBL/GenBank/DDBJ whole genome shotgun (WGS) entry which is preliminary data.</text>
</comment>
<dbReference type="Pfam" id="PF01494">
    <property type="entry name" value="FAD_binding_3"/>
    <property type="match status" value="1"/>
</dbReference>
<evidence type="ECO:0000313" key="11">
    <source>
        <dbReference type="Proteomes" id="UP000295537"/>
    </source>
</evidence>
<evidence type="ECO:0000256" key="8">
    <source>
        <dbReference type="ARBA" id="ARBA00065734"/>
    </source>
</evidence>
<dbReference type="NCBIfam" id="TIGR01988">
    <property type="entry name" value="Ubi-OHases"/>
    <property type="match status" value="1"/>
</dbReference>
<gene>
    <name evidence="10" type="ORF">EV693_10895</name>
</gene>
<evidence type="ECO:0000256" key="7">
    <source>
        <dbReference type="ARBA" id="ARBA00023033"/>
    </source>
</evidence>
<keyword evidence="7" id="KW-0503">Monooxygenase</keyword>
<dbReference type="Gene3D" id="3.50.50.60">
    <property type="entry name" value="FAD/NAD(P)-binding domain"/>
    <property type="match status" value="2"/>
</dbReference>
<reference evidence="10 11" key="1">
    <citation type="submission" date="2019-03" db="EMBL/GenBank/DDBJ databases">
        <title>Genomic Encyclopedia of Type Strains, Phase IV (KMG-IV): sequencing the most valuable type-strain genomes for metagenomic binning, comparative biology and taxonomic classification.</title>
        <authorList>
            <person name="Goeker M."/>
        </authorList>
    </citation>
    <scope>NUCLEOTIDE SEQUENCE [LARGE SCALE GENOMIC DNA]</scope>
    <source>
        <strain evidence="10 11">DSM 16380</strain>
    </source>
</reference>
<feature type="domain" description="FAD-binding" evidence="9">
    <location>
        <begin position="5"/>
        <end position="338"/>
    </location>
</feature>
<dbReference type="FunFam" id="3.50.50.60:FF:000021">
    <property type="entry name" value="Ubiquinone biosynthesis monooxygenase COQ6"/>
    <property type="match status" value="1"/>
</dbReference>
<evidence type="ECO:0000256" key="2">
    <source>
        <dbReference type="ARBA" id="ARBA00004749"/>
    </source>
</evidence>
<dbReference type="RefSeq" id="WP_132501538.1">
    <property type="nucleotide sequence ID" value="NZ_LVXA01000001.1"/>
</dbReference>
<evidence type="ECO:0000256" key="3">
    <source>
        <dbReference type="ARBA" id="ARBA00005349"/>
    </source>
</evidence>
<keyword evidence="5" id="KW-0274">FAD</keyword>
<dbReference type="InterPro" id="IPR010971">
    <property type="entry name" value="UbiH/COQ6"/>
</dbReference>
<keyword evidence="11" id="KW-1185">Reference proteome</keyword>